<sequence>MKKVVNCVDEKMGLSNIYKPMQVDPLSFINLFFLLIFCL</sequence>
<gene>
    <name evidence="1" type="ORF">PY05862</name>
</gene>
<dbReference type="PaxDb" id="73239-Q7RCC2"/>
<protein>
    <submittedName>
        <fullName evidence="1">Uncharacterized protein</fullName>
    </submittedName>
</protein>
<evidence type="ECO:0000313" key="2">
    <source>
        <dbReference type="Proteomes" id="UP000008553"/>
    </source>
</evidence>
<name>Q7RCC2_PLAYO</name>
<dbReference type="InParanoid" id="Q7RCC2"/>
<organism evidence="1 2">
    <name type="scientific">Plasmodium yoelii yoelii</name>
    <dbReference type="NCBI Taxonomy" id="73239"/>
    <lineage>
        <taxon>Eukaryota</taxon>
        <taxon>Sar</taxon>
        <taxon>Alveolata</taxon>
        <taxon>Apicomplexa</taxon>
        <taxon>Aconoidasida</taxon>
        <taxon>Haemosporida</taxon>
        <taxon>Plasmodiidae</taxon>
        <taxon>Plasmodium</taxon>
        <taxon>Plasmodium (Vinckeia)</taxon>
    </lineage>
</organism>
<dbReference type="AlphaFoldDB" id="Q7RCC2"/>
<reference evidence="1 2" key="1">
    <citation type="journal article" date="2002" name="Nature">
        <title>Genome sequence and comparative analysis of the model rodent malaria parasite Plasmodium yoelii yoelii.</title>
        <authorList>
            <person name="Carlton J.M."/>
            <person name="Angiuoli S.V."/>
            <person name="Suh B.B."/>
            <person name="Kooij T.W."/>
            <person name="Pertea M."/>
            <person name="Silva J.C."/>
            <person name="Ermolaeva M.D."/>
            <person name="Allen J.E."/>
            <person name="Selengut J.D."/>
            <person name="Koo H.L."/>
            <person name="Peterson J.D."/>
            <person name="Pop M."/>
            <person name="Kosack D.S."/>
            <person name="Shumway M.F."/>
            <person name="Bidwell S.L."/>
            <person name="Shallom S.J."/>
            <person name="van Aken S.E."/>
            <person name="Riedmuller S.B."/>
            <person name="Feldblyum T.V."/>
            <person name="Cho J.K."/>
            <person name="Quackenbush J."/>
            <person name="Sedegah M."/>
            <person name="Shoaibi A."/>
            <person name="Cummings L.M."/>
            <person name="Florens L."/>
            <person name="Yates J.R."/>
            <person name="Raine J.D."/>
            <person name="Sinden R.E."/>
            <person name="Harris M.A."/>
            <person name="Cunningham D.A."/>
            <person name="Preiser P.R."/>
            <person name="Bergman L.W."/>
            <person name="Vaidya A.B."/>
            <person name="van Lin L.H."/>
            <person name="Janse C.J."/>
            <person name="Waters A.P."/>
            <person name="Smith H.O."/>
            <person name="White O.R."/>
            <person name="Salzberg S.L."/>
            <person name="Venter J.C."/>
            <person name="Fraser C.M."/>
            <person name="Hoffman S.L."/>
            <person name="Gardner M.J."/>
            <person name="Carucci D.J."/>
        </authorList>
    </citation>
    <scope>NUCLEOTIDE SEQUENCE [LARGE SCALE GENOMIC DNA]</scope>
    <source>
        <strain evidence="1 2">17XNL</strain>
    </source>
</reference>
<dbReference type="Proteomes" id="UP000008553">
    <property type="component" value="Unassembled WGS sequence"/>
</dbReference>
<evidence type="ECO:0000313" key="1">
    <source>
        <dbReference type="EMBL" id="EAA17957.1"/>
    </source>
</evidence>
<keyword evidence="2" id="KW-1185">Reference proteome</keyword>
<accession>Q7RCC2</accession>
<comment type="caution">
    <text evidence="1">The sequence shown here is derived from an EMBL/GenBank/DDBJ whole genome shotgun (WGS) entry which is preliminary data.</text>
</comment>
<dbReference type="EMBL" id="AABL01001919">
    <property type="protein sequence ID" value="EAA17957.1"/>
    <property type="molecule type" value="Genomic_DNA"/>
</dbReference>
<proteinExistence type="predicted"/>